<evidence type="ECO:0000313" key="3">
    <source>
        <dbReference type="Proteomes" id="UP000036987"/>
    </source>
</evidence>
<dbReference type="Gene3D" id="2.40.160.200">
    <property type="entry name" value="LURP1-related"/>
    <property type="match status" value="1"/>
</dbReference>
<proteinExistence type="inferred from homology"/>
<dbReference type="PANTHER" id="PTHR31087">
    <property type="match status" value="1"/>
</dbReference>
<name>A0A0K9NZA1_ZOSMR</name>
<sequence length="182" mass="20487">MAAGTLLFPADYSIPVDYFITKGHRVLIGGDLTAFDSEGNLIFRVQNSSSSTICSSYSGGRVKTLVDASGIPMISSVHSAHGEWKGFNSKDPPPVDFIFTVKRQSRKYLEVFFTGQNYRFTMKGNPFRRSCKMYRGDSIVAQSCLNYKLKKTIPPPRHKFRLTVFPGIDHALVFALLVIFFW</sequence>
<evidence type="ECO:0000313" key="2">
    <source>
        <dbReference type="EMBL" id="KMZ61322.1"/>
    </source>
</evidence>
<comment type="similarity">
    <text evidence="1">Belongs to the LOR family.</text>
</comment>
<dbReference type="InterPro" id="IPR025659">
    <property type="entry name" value="Tubby-like_C"/>
</dbReference>
<dbReference type="OrthoDB" id="770293at2759"/>
<dbReference type="Pfam" id="PF04525">
    <property type="entry name" value="LOR"/>
    <property type="match status" value="1"/>
</dbReference>
<accession>A0A0K9NZA1</accession>
<reference evidence="3" key="1">
    <citation type="journal article" date="2016" name="Nature">
        <title>The genome of the seagrass Zostera marina reveals angiosperm adaptation to the sea.</title>
        <authorList>
            <person name="Olsen J.L."/>
            <person name="Rouze P."/>
            <person name="Verhelst B."/>
            <person name="Lin Y.-C."/>
            <person name="Bayer T."/>
            <person name="Collen J."/>
            <person name="Dattolo E."/>
            <person name="De Paoli E."/>
            <person name="Dittami S."/>
            <person name="Maumus F."/>
            <person name="Michel G."/>
            <person name="Kersting A."/>
            <person name="Lauritano C."/>
            <person name="Lohaus R."/>
            <person name="Toepel M."/>
            <person name="Tonon T."/>
            <person name="Vanneste K."/>
            <person name="Amirebrahimi M."/>
            <person name="Brakel J."/>
            <person name="Bostroem C."/>
            <person name="Chovatia M."/>
            <person name="Grimwood J."/>
            <person name="Jenkins J.W."/>
            <person name="Jueterbock A."/>
            <person name="Mraz A."/>
            <person name="Stam W.T."/>
            <person name="Tice H."/>
            <person name="Bornberg-Bauer E."/>
            <person name="Green P.J."/>
            <person name="Pearson G.A."/>
            <person name="Procaccini G."/>
            <person name="Duarte C.M."/>
            <person name="Schmutz J."/>
            <person name="Reusch T.B.H."/>
            <person name="Van de Peer Y."/>
        </authorList>
    </citation>
    <scope>NUCLEOTIDE SEQUENCE [LARGE SCALE GENOMIC DNA]</scope>
    <source>
        <strain evidence="3">cv. Finnish</strain>
    </source>
</reference>
<dbReference type="Proteomes" id="UP000036987">
    <property type="component" value="Unassembled WGS sequence"/>
</dbReference>
<keyword evidence="3" id="KW-1185">Reference proteome</keyword>
<evidence type="ECO:0000256" key="1">
    <source>
        <dbReference type="ARBA" id="ARBA00005437"/>
    </source>
</evidence>
<gene>
    <name evidence="2" type="ORF">ZOSMA_538G00050</name>
</gene>
<dbReference type="InterPro" id="IPR038595">
    <property type="entry name" value="LOR_sf"/>
</dbReference>
<dbReference type="EMBL" id="LFYR01001505">
    <property type="protein sequence ID" value="KMZ61322.1"/>
    <property type="molecule type" value="Genomic_DNA"/>
</dbReference>
<organism evidence="2 3">
    <name type="scientific">Zostera marina</name>
    <name type="common">Eelgrass</name>
    <dbReference type="NCBI Taxonomy" id="29655"/>
    <lineage>
        <taxon>Eukaryota</taxon>
        <taxon>Viridiplantae</taxon>
        <taxon>Streptophyta</taxon>
        <taxon>Embryophyta</taxon>
        <taxon>Tracheophyta</taxon>
        <taxon>Spermatophyta</taxon>
        <taxon>Magnoliopsida</taxon>
        <taxon>Liliopsida</taxon>
        <taxon>Zosteraceae</taxon>
        <taxon>Zostera</taxon>
    </lineage>
</organism>
<protein>
    <recommendedName>
        <fullName evidence="4">Protein LURP-one-related 7</fullName>
    </recommendedName>
</protein>
<dbReference type="InterPro" id="IPR007612">
    <property type="entry name" value="LOR"/>
</dbReference>
<dbReference type="AlphaFoldDB" id="A0A0K9NZA1"/>
<dbReference type="PANTHER" id="PTHR31087:SF85">
    <property type="entry name" value="PROTEIN LURP-ONE-RELATED 7"/>
    <property type="match status" value="1"/>
</dbReference>
<dbReference type="OMA" id="QFPFDLF"/>
<dbReference type="SUPFAM" id="SSF54518">
    <property type="entry name" value="Tubby C-terminal domain-like"/>
    <property type="match status" value="1"/>
</dbReference>
<comment type="caution">
    <text evidence="2">The sequence shown here is derived from an EMBL/GenBank/DDBJ whole genome shotgun (WGS) entry which is preliminary data.</text>
</comment>
<evidence type="ECO:0008006" key="4">
    <source>
        <dbReference type="Google" id="ProtNLM"/>
    </source>
</evidence>